<name>A0A381QYP3_9ZZZZ</name>
<reference evidence="1" key="1">
    <citation type="submission" date="2018-05" db="EMBL/GenBank/DDBJ databases">
        <authorList>
            <person name="Lanie J.A."/>
            <person name="Ng W.-L."/>
            <person name="Kazmierczak K.M."/>
            <person name="Andrzejewski T.M."/>
            <person name="Davidsen T.M."/>
            <person name="Wayne K.J."/>
            <person name="Tettelin H."/>
            <person name="Glass J.I."/>
            <person name="Rusch D."/>
            <person name="Podicherti R."/>
            <person name="Tsui H.-C.T."/>
            <person name="Winkler M.E."/>
        </authorList>
    </citation>
    <scope>NUCLEOTIDE SEQUENCE</scope>
</reference>
<sequence length="127" mass="14140">MPKTIDRTLPIKRFRKVVATVDLPGVPEGTIGKVRVANGFTWYRYWVDFDNGVRMGQVSHEHLCHEGDWGRFQLDRAEAERRALEALEAPEASGEGDGPVEVAAGNRFGVPEHLLQRSSDARTRLGG</sequence>
<dbReference type="EMBL" id="UINC01001581">
    <property type="protein sequence ID" value="SUZ84094.1"/>
    <property type="molecule type" value="Genomic_DNA"/>
</dbReference>
<gene>
    <name evidence="1" type="ORF">METZ01_LOCUS36948</name>
</gene>
<protein>
    <submittedName>
        <fullName evidence="1">Uncharacterized protein</fullName>
    </submittedName>
</protein>
<organism evidence="1">
    <name type="scientific">marine metagenome</name>
    <dbReference type="NCBI Taxonomy" id="408172"/>
    <lineage>
        <taxon>unclassified sequences</taxon>
        <taxon>metagenomes</taxon>
        <taxon>ecological metagenomes</taxon>
    </lineage>
</organism>
<proteinExistence type="predicted"/>
<evidence type="ECO:0000313" key="1">
    <source>
        <dbReference type="EMBL" id="SUZ84094.1"/>
    </source>
</evidence>
<dbReference type="AlphaFoldDB" id="A0A381QYP3"/>
<accession>A0A381QYP3</accession>